<proteinExistence type="predicted"/>
<dbReference type="EMBL" id="VSRR010001044">
    <property type="protein sequence ID" value="MPC22020.1"/>
    <property type="molecule type" value="Genomic_DNA"/>
</dbReference>
<protein>
    <submittedName>
        <fullName evidence="1">Uncharacterized protein</fullName>
    </submittedName>
</protein>
<reference evidence="1 2" key="1">
    <citation type="submission" date="2019-05" db="EMBL/GenBank/DDBJ databases">
        <title>Another draft genome of Portunus trituberculatus and its Hox gene families provides insights of decapod evolution.</title>
        <authorList>
            <person name="Jeong J.-H."/>
            <person name="Song I."/>
            <person name="Kim S."/>
            <person name="Choi T."/>
            <person name="Kim D."/>
            <person name="Ryu S."/>
            <person name="Kim W."/>
        </authorList>
    </citation>
    <scope>NUCLEOTIDE SEQUENCE [LARGE SCALE GENOMIC DNA]</scope>
    <source>
        <tissue evidence="1">Muscle</tissue>
    </source>
</reference>
<evidence type="ECO:0000313" key="2">
    <source>
        <dbReference type="Proteomes" id="UP000324222"/>
    </source>
</evidence>
<accession>A0A5B7DKK4</accession>
<comment type="caution">
    <text evidence="1">The sequence shown here is derived from an EMBL/GenBank/DDBJ whole genome shotgun (WGS) entry which is preliminary data.</text>
</comment>
<name>A0A5B7DKK4_PORTR</name>
<evidence type="ECO:0000313" key="1">
    <source>
        <dbReference type="EMBL" id="MPC22020.1"/>
    </source>
</evidence>
<organism evidence="1 2">
    <name type="scientific">Portunus trituberculatus</name>
    <name type="common">Swimming crab</name>
    <name type="synonym">Neptunus trituberculatus</name>
    <dbReference type="NCBI Taxonomy" id="210409"/>
    <lineage>
        <taxon>Eukaryota</taxon>
        <taxon>Metazoa</taxon>
        <taxon>Ecdysozoa</taxon>
        <taxon>Arthropoda</taxon>
        <taxon>Crustacea</taxon>
        <taxon>Multicrustacea</taxon>
        <taxon>Malacostraca</taxon>
        <taxon>Eumalacostraca</taxon>
        <taxon>Eucarida</taxon>
        <taxon>Decapoda</taxon>
        <taxon>Pleocyemata</taxon>
        <taxon>Brachyura</taxon>
        <taxon>Eubrachyura</taxon>
        <taxon>Portunoidea</taxon>
        <taxon>Portunidae</taxon>
        <taxon>Portuninae</taxon>
        <taxon>Portunus</taxon>
    </lineage>
</organism>
<keyword evidence="2" id="KW-1185">Reference proteome</keyword>
<gene>
    <name evidence="1" type="ORF">E2C01_015026</name>
</gene>
<dbReference type="Proteomes" id="UP000324222">
    <property type="component" value="Unassembled WGS sequence"/>
</dbReference>
<dbReference type="AlphaFoldDB" id="A0A5B7DKK4"/>
<sequence>MSSWQVEEKTWHDFRQKYKVHEIKVMEGSSTFCVKPLYHVELKNRLC</sequence>